<dbReference type="Proteomes" id="UP001165122">
    <property type="component" value="Unassembled WGS sequence"/>
</dbReference>
<keyword evidence="4" id="KW-1185">Reference proteome</keyword>
<sequence length="369" mass="39177">MHVLFLVISVMCFGGAVGEGNVGLLLGGMDGSSSFLSLLESSNPNRNLKSSSSCSAMASSPEKCLMSCMCSSSCKSNVAASDKTETCKSGHLHFSLSAHKVHTVKTTGERIHEGVFKGKIHTSPTSFKTVKITNVEVNGYVYSDKVTKNYNTKKVGTWKDSDGTSHTVFVSSSGGGDEDSSNSNNLTSSQGGGGGGGGGTGSSNSNSGYCDNTYESLQYSYFYDDQNSQVDYYDIDFYEYSCSDWSSDTGTGNGTHTGTDTSSTVYEVNTIKKRHATMGLVGLGEAIEERGNVNVLDDDIFKAAGTLAVVGLAALYKRQTDYDKKHPLTGSVKRRGIMLRSLSGLDDDTFTMGGGTVNSRASYHADTRV</sequence>
<organism evidence="3 4">
    <name type="scientific">Triparma laevis f. longispina</name>
    <dbReference type="NCBI Taxonomy" id="1714387"/>
    <lineage>
        <taxon>Eukaryota</taxon>
        <taxon>Sar</taxon>
        <taxon>Stramenopiles</taxon>
        <taxon>Ochrophyta</taxon>
        <taxon>Bolidophyceae</taxon>
        <taxon>Parmales</taxon>
        <taxon>Triparmaceae</taxon>
        <taxon>Triparma</taxon>
    </lineage>
</organism>
<protein>
    <submittedName>
        <fullName evidence="3">Uncharacterized protein</fullName>
    </submittedName>
</protein>
<keyword evidence="2" id="KW-0732">Signal</keyword>
<comment type="caution">
    <text evidence="3">The sequence shown here is derived from an EMBL/GenBank/DDBJ whole genome shotgun (WGS) entry which is preliminary data.</text>
</comment>
<reference evidence="4" key="1">
    <citation type="journal article" date="2023" name="Commun. Biol.">
        <title>Genome analysis of Parmales, the sister group of diatoms, reveals the evolutionary specialization of diatoms from phago-mixotrophs to photoautotrophs.</title>
        <authorList>
            <person name="Ban H."/>
            <person name="Sato S."/>
            <person name="Yoshikawa S."/>
            <person name="Yamada K."/>
            <person name="Nakamura Y."/>
            <person name="Ichinomiya M."/>
            <person name="Sato N."/>
            <person name="Blanc-Mathieu R."/>
            <person name="Endo H."/>
            <person name="Kuwata A."/>
            <person name="Ogata H."/>
        </authorList>
    </citation>
    <scope>NUCLEOTIDE SEQUENCE [LARGE SCALE GENOMIC DNA]</scope>
    <source>
        <strain evidence="4">NIES 3700</strain>
    </source>
</reference>
<evidence type="ECO:0000256" key="2">
    <source>
        <dbReference type="SAM" id="SignalP"/>
    </source>
</evidence>
<accession>A0A9W7A697</accession>
<dbReference type="EMBL" id="BRXW01000533">
    <property type="protein sequence ID" value="GMH63667.1"/>
    <property type="molecule type" value="Genomic_DNA"/>
</dbReference>
<feature type="chain" id="PRO_5040854950" evidence="2">
    <location>
        <begin position="19"/>
        <end position="369"/>
    </location>
</feature>
<feature type="region of interest" description="Disordered" evidence="1">
    <location>
        <begin position="169"/>
        <end position="204"/>
    </location>
</feature>
<dbReference type="OrthoDB" id="10585699at2759"/>
<evidence type="ECO:0000313" key="4">
    <source>
        <dbReference type="Proteomes" id="UP001165122"/>
    </source>
</evidence>
<proteinExistence type="predicted"/>
<feature type="signal peptide" evidence="2">
    <location>
        <begin position="1"/>
        <end position="18"/>
    </location>
</feature>
<gene>
    <name evidence="3" type="ORF">TrLO_g4312</name>
</gene>
<feature type="compositionally biased region" description="Gly residues" evidence="1">
    <location>
        <begin position="190"/>
        <end position="201"/>
    </location>
</feature>
<name>A0A9W7A697_9STRA</name>
<evidence type="ECO:0000313" key="3">
    <source>
        <dbReference type="EMBL" id="GMH63667.1"/>
    </source>
</evidence>
<dbReference type="AlphaFoldDB" id="A0A9W7A697"/>
<evidence type="ECO:0000256" key="1">
    <source>
        <dbReference type="SAM" id="MobiDB-lite"/>
    </source>
</evidence>